<comment type="similarity">
    <text evidence="7">Belongs to the nucleoporin Nup84/Nup107 family.</text>
</comment>
<dbReference type="AlphaFoldDB" id="A0A1X2I8Q6"/>
<evidence type="ECO:0000256" key="1">
    <source>
        <dbReference type="ARBA" id="ARBA00022448"/>
    </source>
</evidence>
<proteinExistence type="inferred from homology"/>
<evidence type="ECO:0000256" key="5">
    <source>
        <dbReference type="ARBA" id="ARBA00023132"/>
    </source>
</evidence>
<dbReference type="GO" id="GO:0006406">
    <property type="term" value="P:mRNA export from nucleus"/>
    <property type="evidence" value="ECO:0007669"/>
    <property type="project" value="TreeGrafter"/>
</dbReference>
<dbReference type="Gene3D" id="1.20.190.50">
    <property type="match status" value="1"/>
</dbReference>
<dbReference type="EMBL" id="MCGE01000020">
    <property type="protein sequence ID" value="ORZ11806.1"/>
    <property type="molecule type" value="Genomic_DNA"/>
</dbReference>
<dbReference type="GO" id="GO:0006606">
    <property type="term" value="P:protein import into nucleus"/>
    <property type="evidence" value="ECO:0007669"/>
    <property type="project" value="TreeGrafter"/>
</dbReference>
<sequence>MQGKTIFERCNYDLDQTFTEILDRGPSQLLPEQTIAGMLADIVSYRLDHIKNSSIASKESGQKEMAFLHGERATWSLLDTIQRSSTPLHKCSNIKDWISNMTDDIRLPDSLKQDPMEDEIDAEIHAMFTFPIATPTRSSNTSPMITRKRGIHLDDDNTDDDDDDHFHHAQEANQLYDGFVADAAQRRRTTQDEEIRQEKIDESLYNSLRKGDLDDAVRISVENDEPWRITLIKSYVQRCKKIQLGEHLELDPDEQRSWRLSCKGLLKKKGLGPYGKAVYAILLGDVDNVLPVCQTWEDAIWACYNSRMELVIDNIANTTTIIADVTKLNKENENIANRKDNNLPRKHPGHFFHLVQTHILKQDLTHLYQLAYENKKDGAYFKAFIIRDDADIRHQMDRFMAAFVVYARQYLRSSSSDKNSEQIIYHYAKRNQYPPTFYPKTLAFYTSKLGDELEAKLFSEFLNDFDGDKEERKLLVEMGSQYNLNIKSILLRTFYLGLQHTSKKNLKDHPIHYDKSGAEQFELEGQTPDDVSAFLQALEWLLADESLYGQAIKETNGMIRKYLGIRKVYLAEMMVEAIPLNAVNHCVLQTQGGFKLPGYLEEFQDHTSLLECWRLFASWNTLYGAKPDTTTDELATLKRTLAWKNEILESTEKLEIRLRTLLTSSWLKGGIGSEARPNDALRKLYIPEAVIRLHHIQYSTKDIDTSPYTKKKDTLISLIASEKNGIYRDIVDCGKIAFVFKKLNEQ</sequence>
<keyword evidence="6 7" id="KW-0539">Nucleus</keyword>
<evidence type="ECO:0000256" key="2">
    <source>
        <dbReference type="ARBA" id="ARBA00022816"/>
    </source>
</evidence>
<evidence type="ECO:0000256" key="6">
    <source>
        <dbReference type="ARBA" id="ARBA00023242"/>
    </source>
</evidence>
<evidence type="ECO:0000256" key="4">
    <source>
        <dbReference type="ARBA" id="ARBA00023010"/>
    </source>
</evidence>
<gene>
    <name evidence="8" type="ORF">BCR42DRAFT_420681</name>
</gene>
<evidence type="ECO:0000313" key="9">
    <source>
        <dbReference type="Proteomes" id="UP000193560"/>
    </source>
</evidence>
<evidence type="ECO:0000313" key="8">
    <source>
        <dbReference type="EMBL" id="ORZ11806.1"/>
    </source>
</evidence>
<keyword evidence="3" id="KW-0653">Protein transport</keyword>
<dbReference type="InterPro" id="IPR007252">
    <property type="entry name" value="Nup84/Nup107"/>
</dbReference>
<keyword evidence="1 7" id="KW-0813">Transport</keyword>
<dbReference type="GO" id="GO:0031080">
    <property type="term" value="C:nuclear pore outer ring"/>
    <property type="evidence" value="ECO:0007669"/>
    <property type="project" value="TreeGrafter"/>
</dbReference>
<dbReference type="Proteomes" id="UP000193560">
    <property type="component" value="Unassembled WGS sequence"/>
</dbReference>
<protein>
    <recommendedName>
        <fullName evidence="7">Nuclear pore complex protein</fullName>
    </recommendedName>
</protein>
<keyword evidence="7" id="KW-0472">Membrane</keyword>
<keyword evidence="5 7" id="KW-0906">Nuclear pore complex</keyword>
<dbReference type="Gene3D" id="1.10.3450.20">
    <property type="match status" value="1"/>
</dbReference>
<comment type="subunit">
    <text evidence="7">Part of the nuclear pore complex (NPC).</text>
</comment>
<keyword evidence="9" id="KW-1185">Reference proteome</keyword>
<comment type="caution">
    <text evidence="8">The sequence shown here is derived from an EMBL/GenBank/DDBJ whole genome shotgun (WGS) entry which is preliminary data.</text>
</comment>
<organism evidence="8 9">
    <name type="scientific">Absidia repens</name>
    <dbReference type="NCBI Taxonomy" id="90262"/>
    <lineage>
        <taxon>Eukaryota</taxon>
        <taxon>Fungi</taxon>
        <taxon>Fungi incertae sedis</taxon>
        <taxon>Mucoromycota</taxon>
        <taxon>Mucoromycotina</taxon>
        <taxon>Mucoromycetes</taxon>
        <taxon>Mucorales</taxon>
        <taxon>Cunninghamellaceae</taxon>
        <taxon>Absidia</taxon>
    </lineage>
</organism>
<comment type="function">
    <text evidence="7">Functions as a component of the nuclear pore complex (NPC).</text>
</comment>
<dbReference type="GO" id="GO:0000973">
    <property type="term" value="P:post-transcriptional tethering of RNA polymerase II gene DNA at nuclear periphery"/>
    <property type="evidence" value="ECO:0007669"/>
    <property type="project" value="TreeGrafter"/>
</dbReference>
<accession>A0A1X2I8Q6</accession>
<reference evidence="8 9" key="1">
    <citation type="submission" date="2016-07" db="EMBL/GenBank/DDBJ databases">
        <title>Pervasive Adenine N6-methylation of Active Genes in Fungi.</title>
        <authorList>
            <consortium name="DOE Joint Genome Institute"/>
            <person name="Mondo S.J."/>
            <person name="Dannebaum R.O."/>
            <person name="Kuo R.C."/>
            <person name="Labutti K."/>
            <person name="Haridas S."/>
            <person name="Kuo A."/>
            <person name="Salamov A."/>
            <person name="Ahrendt S.R."/>
            <person name="Lipzen A."/>
            <person name="Sullivan W."/>
            <person name="Andreopoulos W.B."/>
            <person name="Clum A."/>
            <person name="Lindquist E."/>
            <person name="Daum C."/>
            <person name="Ramamoorthy G.K."/>
            <person name="Gryganskyi A."/>
            <person name="Culley D."/>
            <person name="Magnuson J.K."/>
            <person name="James T.Y."/>
            <person name="O'Malley M.A."/>
            <person name="Stajich J.E."/>
            <person name="Spatafora J.W."/>
            <person name="Visel A."/>
            <person name="Grigoriev I.V."/>
        </authorList>
    </citation>
    <scope>NUCLEOTIDE SEQUENCE [LARGE SCALE GENOMIC DNA]</scope>
    <source>
        <strain evidence="8 9">NRRL 1336</strain>
    </source>
</reference>
<dbReference type="PANTHER" id="PTHR13003">
    <property type="entry name" value="NUP107-RELATED"/>
    <property type="match status" value="1"/>
</dbReference>
<name>A0A1X2I8Q6_9FUNG</name>
<dbReference type="OrthoDB" id="3098at2759"/>
<dbReference type="STRING" id="90262.A0A1X2I8Q6"/>
<comment type="subcellular location">
    <subcellularLocation>
        <location evidence="7">Nucleus</location>
        <location evidence="7">Nuclear pore complex</location>
    </subcellularLocation>
    <subcellularLocation>
        <location evidence="7">Nucleus membrane</location>
    </subcellularLocation>
</comment>
<evidence type="ECO:0000256" key="3">
    <source>
        <dbReference type="ARBA" id="ARBA00022927"/>
    </source>
</evidence>
<dbReference type="PANTHER" id="PTHR13003:SF2">
    <property type="entry name" value="NUCLEAR PORE COMPLEX PROTEIN NUP107"/>
    <property type="match status" value="1"/>
</dbReference>
<keyword evidence="4 7" id="KW-0811">Translocation</keyword>
<evidence type="ECO:0000256" key="7">
    <source>
        <dbReference type="RuleBase" id="RU365072"/>
    </source>
</evidence>
<keyword evidence="2" id="KW-0509">mRNA transport</keyword>
<dbReference type="GO" id="GO:0031965">
    <property type="term" value="C:nuclear membrane"/>
    <property type="evidence" value="ECO:0007669"/>
    <property type="project" value="UniProtKB-SubCell"/>
</dbReference>
<dbReference type="Pfam" id="PF04121">
    <property type="entry name" value="Nup84_Nup100"/>
    <property type="match status" value="1"/>
</dbReference>
<dbReference type="GO" id="GO:0017056">
    <property type="term" value="F:structural constituent of nuclear pore"/>
    <property type="evidence" value="ECO:0007669"/>
    <property type="project" value="UniProtKB-UniRule"/>
</dbReference>